<accession>A0A8W7PT50</accession>
<keyword evidence="2" id="KW-0472">Membrane</keyword>
<evidence type="ECO:0000256" key="2">
    <source>
        <dbReference type="SAM" id="Phobius"/>
    </source>
</evidence>
<evidence type="ECO:0000313" key="3">
    <source>
        <dbReference type="EnsemblMetazoa" id="ACOM037247-PA.1"/>
    </source>
</evidence>
<proteinExistence type="predicted"/>
<sequence>MMRSGSFALYDRWHQRRCTPPVTPNPAQPPTKKPAVGKRAVEEKKSEMGVSNRGHVCGSEIPLFGNTGEEKYCASARAAVVDDVNETNIGDRCGLPDVVQEGPHRNHVKDPDHEHIVPLDFVFELVAEVPLHQVGERAAPGRLLPTVVVLEIAVDILVAYGTIVLHLVVVRVPGRWSWLQPPPAACCD</sequence>
<feature type="compositionally biased region" description="Pro residues" evidence="1">
    <location>
        <begin position="21"/>
        <end position="32"/>
    </location>
</feature>
<evidence type="ECO:0000256" key="1">
    <source>
        <dbReference type="SAM" id="MobiDB-lite"/>
    </source>
</evidence>
<dbReference type="Proteomes" id="UP000075882">
    <property type="component" value="Unassembled WGS sequence"/>
</dbReference>
<reference evidence="3" key="1">
    <citation type="submission" date="2022-08" db="UniProtKB">
        <authorList>
            <consortium name="EnsemblMetazoa"/>
        </authorList>
    </citation>
    <scope>IDENTIFICATION</scope>
</reference>
<name>A0A8W7PT50_ANOCL</name>
<feature type="region of interest" description="Disordered" evidence="1">
    <location>
        <begin position="14"/>
        <end position="47"/>
    </location>
</feature>
<feature type="transmembrane region" description="Helical" evidence="2">
    <location>
        <begin position="147"/>
        <end position="169"/>
    </location>
</feature>
<organism evidence="3">
    <name type="scientific">Anopheles coluzzii</name>
    <name type="common">African malaria mosquito</name>
    <dbReference type="NCBI Taxonomy" id="1518534"/>
    <lineage>
        <taxon>Eukaryota</taxon>
        <taxon>Metazoa</taxon>
        <taxon>Ecdysozoa</taxon>
        <taxon>Arthropoda</taxon>
        <taxon>Hexapoda</taxon>
        <taxon>Insecta</taxon>
        <taxon>Pterygota</taxon>
        <taxon>Neoptera</taxon>
        <taxon>Endopterygota</taxon>
        <taxon>Diptera</taxon>
        <taxon>Nematocera</taxon>
        <taxon>Culicoidea</taxon>
        <taxon>Culicidae</taxon>
        <taxon>Anophelinae</taxon>
        <taxon>Anopheles</taxon>
    </lineage>
</organism>
<keyword evidence="2" id="KW-1133">Transmembrane helix</keyword>
<protein>
    <submittedName>
        <fullName evidence="3">Uncharacterized protein</fullName>
    </submittedName>
</protein>
<dbReference type="EnsemblMetazoa" id="ACOM037247-RA">
    <property type="protein sequence ID" value="ACOM037247-PA.1"/>
    <property type="gene ID" value="ACOM037247"/>
</dbReference>
<dbReference type="AlphaFoldDB" id="A0A8W7PT50"/>
<keyword evidence="2" id="KW-0812">Transmembrane</keyword>